<feature type="domain" description="GP-PDE" evidence="1">
    <location>
        <begin position="28"/>
        <end position="265"/>
    </location>
</feature>
<dbReference type="SUPFAM" id="SSF51695">
    <property type="entry name" value="PLC-like phosphodiesterases"/>
    <property type="match status" value="1"/>
</dbReference>
<dbReference type="RefSeq" id="WP_331244373.1">
    <property type="nucleotide sequence ID" value="NZ_JAQSGJ010000052.1"/>
</dbReference>
<dbReference type="EMBL" id="JAQSGK010000052">
    <property type="protein sequence ID" value="MEE6716842.1"/>
    <property type="molecule type" value="Genomic_DNA"/>
</dbReference>
<protein>
    <submittedName>
        <fullName evidence="2">Glycerophosphodiester phosphodiesterase</fullName>
    </submittedName>
</protein>
<reference evidence="2 3" key="1">
    <citation type="submission" date="2023-02" db="EMBL/GenBank/DDBJ databases">
        <title>The predominant lactic acid bacteria and yeasts involved in the spontaneous fermentation of millet during the production of the traditional porridge Hausa koko in Ghana.</title>
        <authorList>
            <person name="Atter A."/>
            <person name="Diaz M."/>
        </authorList>
    </citation>
    <scope>NUCLEOTIDE SEQUENCE [LARGE SCALE GENOMIC DNA]</scope>
    <source>
        <strain evidence="2 3">FI11640</strain>
    </source>
</reference>
<dbReference type="Proteomes" id="UP001330016">
    <property type="component" value="Unassembled WGS sequence"/>
</dbReference>
<keyword evidence="3" id="KW-1185">Reference proteome</keyword>
<comment type="caution">
    <text evidence="2">The sequence shown here is derived from an EMBL/GenBank/DDBJ whole genome shotgun (WGS) entry which is preliminary data.</text>
</comment>
<gene>
    <name evidence="2" type="ORF">PS435_13370</name>
</gene>
<proteinExistence type="predicted"/>
<dbReference type="Pfam" id="PF03009">
    <property type="entry name" value="GDPD"/>
    <property type="match status" value="1"/>
</dbReference>
<dbReference type="PANTHER" id="PTHR46211">
    <property type="entry name" value="GLYCEROPHOSPHORYL DIESTER PHOSPHODIESTERASE"/>
    <property type="match status" value="1"/>
</dbReference>
<dbReference type="Gene3D" id="3.20.20.190">
    <property type="entry name" value="Phosphatidylinositol (PI) phosphodiesterase"/>
    <property type="match status" value="1"/>
</dbReference>
<organism evidence="2 3">
    <name type="scientific">Schleiferilactobacillus harbinensis</name>
    <dbReference type="NCBI Taxonomy" id="304207"/>
    <lineage>
        <taxon>Bacteria</taxon>
        <taxon>Bacillati</taxon>
        <taxon>Bacillota</taxon>
        <taxon>Bacilli</taxon>
        <taxon>Lactobacillales</taxon>
        <taxon>Lactobacillaceae</taxon>
        <taxon>Schleiferilactobacillus</taxon>
    </lineage>
</organism>
<dbReference type="PANTHER" id="PTHR46211:SF14">
    <property type="entry name" value="GLYCEROPHOSPHODIESTER PHOSPHODIESTERASE"/>
    <property type="match status" value="1"/>
</dbReference>
<dbReference type="InterPro" id="IPR017946">
    <property type="entry name" value="PLC-like_Pdiesterase_TIM-brl"/>
</dbReference>
<sequence length="404" mass="45499">MRKLNTHYLLLTASTVIAALTLIFAGGFTVIGHRGEYFSNRYGTVEHTFRSYDNDLTDGADWLEIDLEQSSDGVLVISHDPTTNRLSGVNHVISQTPWSTLSQLPLGNSGEKIHSLEELFQHYRNDQRAKFVIETRRVNGQLTQERELLQMVAKYGMQHRVYYESFVAPSLQLIRELDPSAKTMLLTNTKHIVTPEWIAQHPYITSFGTYWDTLDGAGVNAIHVAGKQVYPWFNTSETGDAAQDVISLGTDGVITNWTFKYRQLRGKEPLPKGTKFRVSDSTMLYAGAGAHAANVRTLNAGSTWTAYNRITDRGITWYELGGNQWVQTKGGALLDPTRRNQVVHQNAIVKILHGAATIFNTPSAGRTSLDRRLAKDSRWRTFGYLYDGKDVWYQVGTGQWISQH</sequence>
<name>A0ABU7T2Q0_9LACO</name>
<dbReference type="InterPro" id="IPR030395">
    <property type="entry name" value="GP_PDE_dom"/>
</dbReference>
<accession>A0ABU7T2Q0</accession>
<dbReference type="PROSITE" id="PS51704">
    <property type="entry name" value="GP_PDE"/>
    <property type="match status" value="1"/>
</dbReference>
<evidence type="ECO:0000313" key="2">
    <source>
        <dbReference type="EMBL" id="MEE6716842.1"/>
    </source>
</evidence>
<evidence type="ECO:0000259" key="1">
    <source>
        <dbReference type="PROSITE" id="PS51704"/>
    </source>
</evidence>
<evidence type="ECO:0000313" key="3">
    <source>
        <dbReference type="Proteomes" id="UP001330016"/>
    </source>
</evidence>
<dbReference type="CDD" id="cd08556">
    <property type="entry name" value="GDPD"/>
    <property type="match status" value="1"/>
</dbReference>